<dbReference type="AlphaFoldDB" id="A0A4Z1F2L9"/>
<protein>
    <submittedName>
        <fullName evidence="2">Uncharacterized protein</fullName>
    </submittedName>
</protein>
<feature type="compositionally biased region" description="Low complexity" evidence="1">
    <location>
        <begin position="1"/>
        <end position="21"/>
    </location>
</feature>
<feature type="compositionally biased region" description="Polar residues" evidence="1">
    <location>
        <begin position="70"/>
        <end position="82"/>
    </location>
</feature>
<reference evidence="2 3" key="1">
    <citation type="submission" date="2017-12" db="EMBL/GenBank/DDBJ databases">
        <title>Comparative genomics of Botrytis spp.</title>
        <authorList>
            <person name="Valero-Jimenez C.A."/>
            <person name="Tapia P."/>
            <person name="Veloso J."/>
            <person name="Silva-Moreno E."/>
            <person name="Staats M."/>
            <person name="Valdes J.H."/>
            <person name="Van Kan J.A.L."/>
        </authorList>
    </citation>
    <scope>NUCLEOTIDE SEQUENCE [LARGE SCALE GENOMIC DNA]</scope>
    <source>
        <strain evidence="2 3">Bt9001</strain>
    </source>
</reference>
<proteinExistence type="predicted"/>
<evidence type="ECO:0000313" key="2">
    <source>
        <dbReference type="EMBL" id="TGO18626.1"/>
    </source>
</evidence>
<feature type="region of interest" description="Disordered" evidence="1">
    <location>
        <begin position="1"/>
        <end position="32"/>
    </location>
</feature>
<feature type="region of interest" description="Disordered" evidence="1">
    <location>
        <begin position="136"/>
        <end position="170"/>
    </location>
</feature>
<name>A0A4Z1F2L9_9HELO</name>
<gene>
    <name evidence="2" type="ORF">BTUL_0008g00070</name>
</gene>
<dbReference type="Proteomes" id="UP000297777">
    <property type="component" value="Unassembled WGS sequence"/>
</dbReference>
<evidence type="ECO:0000313" key="3">
    <source>
        <dbReference type="Proteomes" id="UP000297777"/>
    </source>
</evidence>
<evidence type="ECO:0000256" key="1">
    <source>
        <dbReference type="SAM" id="MobiDB-lite"/>
    </source>
</evidence>
<dbReference type="EMBL" id="PQXH01000008">
    <property type="protein sequence ID" value="TGO18626.1"/>
    <property type="molecule type" value="Genomic_DNA"/>
</dbReference>
<feature type="compositionally biased region" description="Polar residues" evidence="1">
    <location>
        <begin position="23"/>
        <end position="32"/>
    </location>
</feature>
<feature type="region of interest" description="Disordered" evidence="1">
    <location>
        <begin position="207"/>
        <end position="240"/>
    </location>
</feature>
<comment type="caution">
    <text evidence="2">The sequence shown here is derived from an EMBL/GenBank/DDBJ whole genome shotgun (WGS) entry which is preliminary data.</text>
</comment>
<accession>A0A4Z1F2L9</accession>
<feature type="compositionally biased region" description="Basic and acidic residues" evidence="1">
    <location>
        <begin position="211"/>
        <end position="233"/>
    </location>
</feature>
<keyword evidence="3" id="KW-1185">Reference proteome</keyword>
<feature type="region of interest" description="Disordered" evidence="1">
    <location>
        <begin position="70"/>
        <end position="105"/>
    </location>
</feature>
<sequence length="240" mass="27155">MPARKPTSSPNTNNHNPSRTPSKNHNTPHQNDWVTMTETTISEEEDIKCIPVSKETKTTSSPARNVSVDKVTSSFTTPNSEASYEASRHIGSETETGTGFPRYSPGAVEKPLPFLETNEYGNDIDIDSDFAMNMDMENNPEDDDEHHHYTYKPSPSHSPPPFLPSHIPRTPHSLHTPNLVSFFPALENRAEHFNNYFKNTRFFEDPITISRDPEPDRQSHDTSDSEASGRDERLEEDDDN</sequence>
<organism evidence="2 3">
    <name type="scientific">Botrytis tulipae</name>
    <dbReference type="NCBI Taxonomy" id="87230"/>
    <lineage>
        <taxon>Eukaryota</taxon>
        <taxon>Fungi</taxon>
        <taxon>Dikarya</taxon>
        <taxon>Ascomycota</taxon>
        <taxon>Pezizomycotina</taxon>
        <taxon>Leotiomycetes</taxon>
        <taxon>Helotiales</taxon>
        <taxon>Sclerotiniaceae</taxon>
        <taxon>Botrytis</taxon>
    </lineage>
</organism>
<dbReference type="OrthoDB" id="3561969at2759"/>